<keyword evidence="2 4" id="KW-0442">Lipid degradation</keyword>
<dbReference type="Proteomes" id="UP000244571">
    <property type="component" value="Chromosome"/>
</dbReference>
<keyword evidence="8" id="KW-1185">Reference proteome</keyword>
<keyword evidence="1 4" id="KW-0378">Hydrolase</keyword>
<keyword evidence="3 4" id="KW-0443">Lipid metabolism</keyword>
<evidence type="ECO:0000313" key="7">
    <source>
        <dbReference type="EMBL" id="AWB35415.1"/>
    </source>
</evidence>
<dbReference type="InterPro" id="IPR002641">
    <property type="entry name" value="PNPLA_dom"/>
</dbReference>
<dbReference type="SUPFAM" id="SSF52151">
    <property type="entry name" value="FabD/lysophospholipase-like"/>
    <property type="match status" value="1"/>
</dbReference>
<dbReference type="InterPro" id="IPR016035">
    <property type="entry name" value="Acyl_Trfase/lysoPLipase"/>
</dbReference>
<dbReference type="PROSITE" id="PS51635">
    <property type="entry name" value="PNPLA"/>
    <property type="match status" value="1"/>
</dbReference>
<reference evidence="7 8" key="1">
    <citation type="submission" date="2018-04" db="EMBL/GenBank/DDBJ databases">
        <title>Bordetella sp. HZ20 isolated from seawater.</title>
        <authorList>
            <person name="Sun C."/>
        </authorList>
    </citation>
    <scope>NUCLEOTIDE SEQUENCE [LARGE SCALE GENOMIC DNA]</scope>
    <source>
        <strain evidence="7 8">HZ20</strain>
    </source>
</reference>
<dbReference type="GO" id="GO:0016042">
    <property type="term" value="P:lipid catabolic process"/>
    <property type="evidence" value="ECO:0007669"/>
    <property type="project" value="UniProtKB-UniRule"/>
</dbReference>
<dbReference type="Gene3D" id="3.40.1090.10">
    <property type="entry name" value="Cytosolic phospholipase A2 catalytic domain"/>
    <property type="match status" value="2"/>
</dbReference>
<name>A0A2R4XNQ3_9BURK</name>
<dbReference type="NCBIfam" id="NF007623">
    <property type="entry name" value="PRK10279.1"/>
    <property type="match status" value="1"/>
</dbReference>
<feature type="short sequence motif" description="GXSXG" evidence="4">
    <location>
        <begin position="41"/>
        <end position="45"/>
    </location>
</feature>
<proteinExistence type="predicted"/>
<dbReference type="KEGG" id="boz:DBV39_18565"/>
<dbReference type="PANTHER" id="PTHR14226">
    <property type="entry name" value="NEUROPATHY TARGET ESTERASE/SWISS CHEESE D.MELANOGASTER"/>
    <property type="match status" value="1"/>
</dbReference>
<sequence>MNGRQLKFGVALGGGAARGWAHVGVLRALQEAGLEPDVVAGTSIGALVGAALAAGELDRFESWVRSLRLMDVVGLMDVRFSGGLLKGDRLMNFFNKRFTDRPIAELGLPFGAVATDLRTGSEVWLRDEYVLEAVRASIALPGLLAPVILQGRTLVDGVLVNPVPVSLARAMGADVVLAVDLSSDILGRHLRPEQNDASLSESAADDPDRHEDISQRISSRFSQLFRQKGPAIPSVFGVVASSLSIMQVRITRSRMAGDPPDVKVEPRLGQIGLMEFHRAAETIDAGHRATRHVISSLREILSDSTRTAPP</sequence>
<feature type="active site" description="Nucleophile" evidence="4">
    <location>
        <position position="43"/>
    </location>
</feature>
<feature type="active site" description="Proton acceptor" evidence="4">
    <location>
        <position position="156"/>
    </location>
</feature>
<dbReference type="GO" id="GO:0016787">
    <property type="term" value="F:hydrolase activity"/>
    <property type="evidence" value="ECO:0007669"/>
    <property type="project" value="UniProtKB-UniRule"/>
</dbReference>
<organism evidence="7 8">
    <name type="scientific">Orrella marina</name>
    <dbReference type="NCBI Taxonomy" id="2163011"/>
    <lineage>
        <taxon>Bacteria</taxon>
        <taxon>Pseudomonadati</taxon>
        <taxon>Pseudomonadota</taxon>
        <taxon>Betaproteobacteria</taxon>
        <taxon>Burkholderiales</taxon>
        <taxon>Alcaligenaceae</taxon>
        <taxon>Orrella</taxon>
    </lineage>
</organism>
<dbReference type="PANTHER" id="PTHR14226:SF76">
    <property type="entry name" value="NTE FAMILY PROTEIN RSSA"/>
    <property type="match status" value="1"/>
</dbReference>
<evidence type="ECO:0000256" key="2">
    <source>
        <dbReference type="ARBA" id="ARBA00022963"/>
    </source>
</evidence>
<gene>
    <name evidence="7" type="ORF">DBV39_18565</name>
</gene>
<evidence type="ECO:0000256" key="1">
    <source>
        <dbReference type="ARBA" id="ARBA00022801"/>
    </source>
</evidence>
<dbReference type="OrthoDB" id="5290098at2"/>
<evidence type="ECO:0000256" key="5">
    <source>
        <dbReference type="SAM" id="MobiDB-lite"/>
    </source>
</evidence>
<evidence type="ECO:0000256" key="3">
    <source>
        <dbReference type="ARBA" id="ARBA00023098"/>
    </source>
</evidence>
<evidence type="ECO:0000256" key="4">
    <source>
        <dbReference type="PROSITE-ProRule" id="PRU01161"/>
    </source>
</evidence>
<feature type="region of interest" description="Disordered" evidence="5">
    <location>
        <begin position="192"/>
        <end position="211"/>
    </location>
</feature>
<accession>A0A2R4XNQ3</accession>
<protein>
    <submittedName>
        <fullName evidence="7">Patatin-like phospholipase RssA</fullName>
    </submittedName>
</protein>
<dbReference type="RefSeq" id="WP_108622871.1">
    <property type="nucleotide sequence ID" value="NZ_CP028901.1"/>
</dbReference>
<dbReference type="EMBL" id="CP028901">
    <property type="protein sequence ID" value="AWB35415.1"/>
    <property type="molecule type" value="Genomic_DNA"/>
</dbReference>
<dbReference type="InterPro" id="IPR050301">
    <property type="entry name" value="NTE"/>
</dbReference>
<dbReference type="AlphaFoldDB" id="A0A2R4XNQ3"/>
<evidence type="ECO:0000259" key="6">
    <source>
        <dbReference type="PROSITE" id="PS51635"/>
    </source>
</evidence>
<evidence type="ECO:0000313" key="8">
    <source>
        <dbReference type="Proteomes" id="UP000244571"/>
    </source>
</evidence>
<feature type="domain" description="PNPLA" evidence="6">
    <location>
        <begin position="10"/>
        <end position="169"/>
    </location>
</feature>
<dbReference type="Pfam" id="PF01734">
    <property type="entry name" value="Patatin"/>
    <property type="match status" value="1"/>
</dbReference>
<comment type="caution">
    <text evidence="4">Lacks conserved residue(s) required for the propagation of feature annotation.</text>
</comment>